<dbReference type="Pfam" id="PF21905">
    <property type="entry name" value="Zf-Nsp1alpha"/>
    <property type="match status" value="1"/>
</dbReference>
<dbReference type="GO" id="GO:0085034">
    <property type="term" value="P:symbiont-mediated suppression of host NF-kappaB cascade"/>
    <property type="evidence" value="ECO:0007669"/>
    <property type="project" value="UniProtKB-KW"/>
</dbReference>
<evidence type="ECO:0000256" key="5">
    <source>
        <dbReference type="ARBA" id="ARBA00004354"/>
    </source>
</evidence>
<feature type="transmembrane region" description="Helical" evidence="34">
    <location>
        <begin position="2132"/>
        <end position="2157"/>
    </location>
</feature>
<evidence type="ECO:0000256" key="10">
    <source>
        <dbReference type="ARBA" id="ARBA00022670"/>
    </source>
</evidence>
<dbReference type="Gene3D" id="3.90.70.160">
    <property type="match status" value="1"/>
</dbReference>
<dbReference type="Pfam" id="PF14757">
    <property type="entry name" value="NSP2-B_epitope"/>
    <property type="match status" value="1"/>
</dbReference>
<proteinExistence type="predicted"/>
<evidence type="ECO:0000256" key="12">
    <source>
        <dbReference type="ARBA" id="ARBA00022722"/>
    </source>
</evidence>
<sequence length="2503" mass="272495">MSGMLDRCTCTPNARVFMAEGQVYCTRCLSARSLLPLNLQVPELGVLGLFYRPEEPLRWTLPRAFPTVECSPAGACWLSAIFPIARMTSGNLNFQQRMVRVAAEIYRAGQLTPAVLKALQVYERGCRWYPIVGPVPGVAVFANSLHVSDKPFPGATHVLTNLPLPQRPKPEDFCPFECAMANVYDIGHDAVMYVAGGRVSWAPRGGDKGKFETVPKELRLTANRLHISFPPNHAVDMSEFAYISPGSGVSMRVEYQHGCLPADTVPDGNCWWRLFDLLPPEVQNKEIRHANQFGYQTKHGVAGKYLQRRLQVNGLRAVTDTDGPIVVQYFCVKESWIRHLRLIEEPSLPGFEDLLRIRVEPNTSPLVGEDERIFRFGNHKWYGAGKRARKTRSGVTTAVTRRALPVRETQQAKKHEGASANKAEQLERYSPPADGNCGWHCISAIVNRMMNSKFETTLPERVRPSDDWATDEDLVNTIQILRLPAALDRNGACAGAKYVMKLEGEHWTVSVTPGMSPSLLPLECIQGCCEHKNGLGSPNAVGVFGFDPACLDRLAEAMHLPSCVIPAALVEMSGNPNRPASPVTTVWTTSHFFSRHIGGEHPDQVCLGKIISLCQVIEECCCSLNKTNRATPEEVAAKIDQYLRDAASLGECLAKLERARPPSAMDTSFDWNVVLPGVEATNQTTEQLHVNQRCASVPVMTQEPLDKTSVPLTAFSLINCHYPAQGEEVRHRERLNSVLSRLEEVVREEYGLALTGSSPRPALPNGLDELKDRMEEDLLKLVSAQATSEMMARAAEQVDLKAWVNNYPRWAPPSPPLRVQPRKTKSVKSLPDSKPVPAPRRKIRSDCGSPILMGDNVPDGRKDLTVGGPFDLPTPSELMTPLSEPALVPALRHISRPVASLSGSAPVPAPRRTVSRPMVSLSEPIFVSAQRHDFQQVEGANLAATTLTCQDEPLDLSSSSLTEYEAPPLGLLQDVAILETGEQEAEEVLSGISDTLNDANPASASSSSSLSSVEITRPKYSAQAIIESGGPCSGHLQEVKEACLRVMREACDATKLGDPATQEWLSRMWDRVDMLTWRNTSIYQAPFTLANRLDFLPKMILETPPPYPCGFVMLPHTPAPSVSAESDLTVGSVATEDVLRTLERVENTGEMLNHGPSAPSEEESVPNQPAEDSRILSWGSDKSTAAPSAGTGGADLFTDLPRLDGVDANRGGVLQAVKEKADRFFDQLSRRVFSLVSHLPVFLSLLFKSDSGYSPGDWGFAAFTLSCLFLCYNYPFFGFAPLLGVFSGSSRRVRMGVFGCWLAFAVGLFKPVSDPVGAACEFDSPECRNVLHSFELLKPWDPVRSLVVGPVGLSLAVLGRLLGGARYIWHFLLRLGIVADCILAGAYVLSQGRCKKCWGSCIRTAPNEVAFNVFPFTRATRSSLIDLCDRFCAPKGMDPVFLATGWRGCWTGRSPIEQPSEKPIAFAQLDEKKITARTVVAQPYDPNQAVKCLRVLQAGGAMVAEAVPKVVKVSAIPFRAPFFPTGVKVDPECRVVVDSDTFTAALRSGYSTTNLVLGVGDFAQLNGLKIRQISKPSGGGPHLIAALHVACSMALHILAGIYVTAVGSCGTGTNDPWCTNPFAVPGYGPGSLCTSRLCISQHGLTLPLTALVAGFGLQEVALVALIFISIGGMAHRLSCKADMLCILLAIVSYVWEPLTWLLCVFPCWLRWFSLHPLTILWLVFFLISVNMPSGILAVVLLVSLWLLGRYTNIAGLVTPYDIHHHTSGPRGVAALATAPDGTYLAAVRRAALTGRTMLFTPSQFGSLLEGAFRTRKPSLNTVNVVGSSMGSGGVFTIDGKIRCVTAAHVLTGNSARVSGVGFNQMLDFDVKGDFAIADCPNWQGAAPKTRFCEDGWTGRAYWLTSSGVEPGVIGSGFAFCFTACGDSGSPVITEAGELVGVHTGSNKQGGGIVTRPSGQFCNVTPVKLSELSEFFAGPKVPLGDVKVGSHIIKDTCEVPSDLCALLSAKPELEGGLSTVQLLCVFFLLWRMMGHAWTPLVAVAFFILNEILPAVLVRSVFSFGMFALSWLTPWSPQVLMIRLLTAALNRNRGSLVFYILGAVTGFIADLAATQGHPLQLVMNLSTYAFLPRMMVVTSPVPLLACGVVHFLAIVLYLFKHRCLHYVLVGDGVFSKAFFLRYFAEGKLREGVSQSCGMNHESLTGALAMRLNDEDLDFLTKLTDFKCFVSASNMRNAAGQFIEAAYAKALRVELAQLVQVDKVRSVLAKLEAFADTVAPQLSPGDIVVALGHTPVGSVFDLKVGSTKHTLQAIETRVLAGSKMTVARVVDPTPTPPPAPVPIPLPPKVLENGPNAWGDEDRLNKRKRRRMEAVGIFVMGGKKYQKFWDKNSGDVFYEEVHDNTDAWECLRVDDPADFDPEKGTLCGHTTIEDKAYNIYASPSGKKFLVPVDPEGGRAQWEAARLSVEQALSMMNVDGELTAKELEKLKRIIDKLQGLTKEQCLNC</sequence>
<dbReference type="GO" id="GO:0039502">
    <property type="term" value="P:symbiont-mediated suppression of host type I interferon-mediated signaling pathway"/>
    <property type="evidence" value="ECO:0007669"/>
    <property type="project" value="UniProtKB-KW"/>
</dbReference>
<dbReference type="InterPro" id="IPR054104">
    <property type="entry name" value="Nsp1alpha_Znf"/>
</dbReference>
<evidence type="ECO:0000256" key="3">
    <source>
        <dbReference type="ARBA" id="ARBA00004192"/>
    </source>
</evidence>
<keyword evidence="17" id="KW-0863">Zinc-finger</keyword>
<dbReference type="GO" id="GO:0004843">
    <property type="term" value="F:cysteine-type deubiquitinase activity"/>
    <property type="evidence" value="ECO:0007669"/>
    <property type="project" value="UniProtKB-EC"/>
</dbReference>
<keyword evidence="32" id="KW-0899">Viral immunoevasion</keyword>
<feature type="domain" description="Peptidase C32" evidence="38">
    <location>
        <begin position="263"/>
        <end position="383"/>
    </location>
</feature>
<keyword evidence="26" id="KW-1127">Modulation of host ubiquitin pathway by viral deubiquitinase</keyword>
<keyword evidence="29" id="KW-1038">Host endoplasmic reticulum</keyword>
<evidence type="ECO:0000256" key="11">
    <source>
        <dbReference type="ARBA" id="ARBA00022692"/>
    </source>
</evidence>
<organismHost>
    <name type="scientific">Sus scrofa</name>
    <name type="common">Pig</name>
    <dbReference type="NCBI Taxonomy" id="9823"/>
</organismHost>
<dbReference type="InterPro" id="IPR025773">
    <property type="entry name" value="AV_PCPbeta"/>
</dbReference>
<accession>B2BLF7</accession>
<dbReference type="PROSITE" id="PS51539">
    <property type="entry name" value="AV_PCP_ALPHA"/>
    <property type="match status" value="1"/>
</dbReference>
<evidence type="ECO:0000256" key="7">
    <source>
        <dbReference type="ARBA" id="ARBA00022581"/>
    </source>
</evidence>
<dbReference type="Proteomes" id="UP000140864">
    <property type="component" value="Genome"/>
</dbReference>
<evidence type="ECO:0000256" key="24">
    <source>
        <dbReference type="ARBA" id="ARBA00022863"/>
    </source>
</evidence>
<evidence type="ECO:0000256" key="28">
    <source>
        <dbReference type="ARBA" id="ARBA00023136"/>
    </source>
</evidence>
<dbReference type="Pfam" id="PF14756">
    <property type="entry name" value="Pdase_C33_assoc"/>
    <property type="match status" value="1"/>
</dbReference>
<dbReference type="GO" id="GO:0008270">
    <property type="term" value="F:zinc ion binding"/>
    <property type="evidence" value="ECO:0007669"/>
    <property type="project" value="UniProtKB-KW"/>
</dbReference>
<evidence type="ECO:0000256" key="23">
    <source>
        <dbReference type="ARBA" id="ARBA00022840"/>
    </source>
</evidence>
<evidence type="ECO:0000259" key="35">
    <source>
        <dbReference type="PROSITE" id="PS51493"/>
    </source>
</evidence>
<dbReference type="InterPro" id="IPR032855">
    <property type="entry name" value="NSP2-B_epitope"/>
</dbReference>
<evidence type="ECO:0000256" key="2">
    <source>
        <dbReference type="ARBA" id="ARBA00004147"/>
    </source>
</evidence>
<dbReference type="EMBL" id="EF532813">
    <property type="protein sequence ID" value="ABU43273.1"/>
    <property type="molecule type" value="Genomic_RNA"/>
</dbReference>
<dbReference type="MEROPS" id="S32.002"/>
<feature type="region of interest" description="Disordered" evidence="33">
    <location>
        <begin position="812"/>
        <end position="860"/>
    </location>
</feature>
<keyword evidence="10" id="KW-0645">Protease</keyword>
<keyword evidence="20" id="KW-0788">Thiol protease</keyword>
<evidence type="ECO:0000256" key="4">
    <source>
        <dbReference type="ARBA" id="ARBA00004301"/>
    </source>
</evidence>
<dbReference type="InterPro" id="IPR031932">
    <property type="entry name" value="Arteri_nsp7a"/>
</dbReference>
<dbReference type="GO" id="GO:0005524">
    <property type="term" value="F:ATP binding"/>
    <property type="evidence" value="ECO:0007669"/>
    <property type="project" value="UniProtKB-KW"/>
</dbReference>
<evidence type="ECO:0000256" key="29">
    <source>
        <dbReference type="ARBA" id="ARBA00023184"/>
    </source>
</evidence>
<evidence type="ECO:0000256" key="6">
    <source>
        <dbReference type="ARBA" id="ARBA00022562"/>
    </source>
</evidence>
<evidence type="ECO:0000313" key="39">
    <source>
        <dbReference type="EMBL" id="ABU43273.1"/>
    </source>
</evidence>
<comment type="catalytic activity">
    <reaction evidence="1">
        <text>Thiol-dependent hydrolysis of ester, thioester, amide, peptide and isopeptide bonds formed by the C-terminal Gly of ubiquitin (a 76-residue protein attached to proteins as an intracellular targeting signal).</text>
        <dbReference type="EC" id="3.4.19.12"/>
    </reaction>
</comment>
<feature type="transmembrane region" description="Helical" evidence="34">
    <location>
        <begin position="1718"/>
        <end position="1747"/>
    </location>
</feature>
<dbReference type="GO" id="GO:0004197">
    <property type="term" value="F:cysteine-type endopeptidase activity"/>
    <property type="evidence" value="ECO:0007669"/>
    <property type="project" value="InterPro"/>
</dbReference>
<evidence type="ECO:0000256" key="33">
    <source>
        <dbReference type="SAM" id="MobiDB-lite"/>
    </source>
</evidence>
<dbReference type="Pfam" id="PF16749">
    <property type="entry name" value="Arteri_nsp7a"/>
    <property type="match status" value="1"/>
</dbReference>
<dbReference type="GO" id="GO:0042025">
    <property type="term" value="C:host cell nucleus"/>
    <property type="evidence" value="ECO:0007669"/>
    <property type="project" value="UniProtKB-SubCell"/>
</dbReference>
<evidence type="ECO:0000259" key="37">
    <source>
        <dbReference type="PROSITE" id="PS51539"/>
    </source>
</evidence>
<dbReference type="CDD" id="cd22528">
    <property type="entry name" value="av_Nsp3_ER-remodelling"/>
    <property type="match status" value="1"/>
</dbReference>
<keyword evidence="21" id="KW-1114">Inhibition of host interferon signaling pathway by virus</keyword>
<keyword evidence="8" id="KW-1090">Inhibition of host innate immune response by virus</keyword>
<dbReference type="InterPro" id="IPR043504">
    <property type="entry name" value="Peptidase_S1_PA_chymotrypsin"/>
</dbReference>
<evidence type="ECO:0000256" key="27">
    <source>
        <dbReference type="ARBA" id="ARBA00022989"/>
    </source>
</evidence>
<dbReference type="PROSITE" id="PS51540">
    <property type="entry name" value="AV_PCP_BETA"/>
    <property type="match status" value="1"/>
</dbReference>
<keyword evidence="16" id="KW-0255">Endonuclease</keyword>
<dbReference type="GO" id="GO:0004252">
    <property type="term" value="F:serine-type endopeptidase activity"/>
    <property type="evidence" value="ECO:0007669"/>
    <property type="project" value="InterPro"/>
</dbReference>
<keyword evidence="14" id="KW-0547">Nucleotide-binding</keyword>
<dbReference type="GO" id="GO:0044165">
    <property type="term" value="C:host cell endoplasmic reticulum"/>
    <property type="evidence" value="ECO:0007669"/>
    <property type="project" value="UniProtKB-SubCell"/>
</dbReference>
<protein>
    <submittedName>
        <fullName evidence="39">Replicase polyprotein</fullName>
    </submittedName>
</protein>
<evidence type="ECO:0000259" key="38">
    <source>
        <dbReference type="PROSITE" id="PS51540"/>
    </source>
</evidence>
<evidence type="ECO:0000256" key="19">
    <source>
        <dbReference type="ARBA" id="ARBA00022806"/>
    </source>
</evidence>
<dbReference type="Pfam" id="PF05410">
    <property type="entry name" value="Peptidase_C31"/>
    <property type="match status" value="1"/>
</dbReference>
<feature type="transmembrane region" description="Helical" evidence="34">
    <location>
        <begin position="1684"/>
        <end position="1712"/>
    </location>
</feature>
<keyword evidence="25" id="KW-1043">Host membrane</keyword>
<keyword evidence="18" id="KW-0378">Hydrolase</keyword>
<dbReference type="GO" id="GO:0004519">
    <property type="term" value="F:endonuclease activity"/>
    <property type="evidence" value="ECO:0007669"/>
    <property type="project" value="UniProtKB-KW"/>
</dbReference>
<feature type="domain" description="Peptidase C33" evidence="36">
    <location>
        <begin position="428"/>
        <end position="535"/>
    </location>
</feature>
<keyword evidence="11 34" id="KW-0812">Transmembrane</keyword>
<keyword evidence="27 34" id="KW-1133">Transmembrane helix</keyword>
<evidence type="ECO:0000256" key="32">
    <source>
        <dbReference type="ARBA" id="ARBA00023280"/>
    </source>
</evidence>
<keyword evidence="7" id="KW-0945">Host-virus interaction</keyword>
<keyword evidence="15" id="KW-0688">Ribosomal frameshifting</keyword>
<feature type="transmembrane region" description="Helical" evidence="34">
    <location>
        <begin position="2053"/>
        <end position="2073"/>
    </location>
</feature>
<dbReference type="GO" id="GO:0039648">
    <property type="term" value="P:symbiont-mediated perturbation of host ubiquitin-like protein modification"/>
    <property type="evidence" value="ECO:0007669"/>
    <property type="project" value="UniProtKB-KW"/>
</dbReference>
<dbReference type="GO" id="GO:0004386">
    <property type="term" value="F:helicase activity"/>
    <property type="evidence" value="ECO:0007669"/>
    <property type="project" value="UniProtKB-KW"/>
</dbReference>
<dbReference type="InterPro" id="IPR008741">
    <property type="entry name" value="AV_PCPalpha"/>
</dbReference>
<feature type="region of interest" description="Disordered" evidence="33">
    <location>
        <begin position="404"/>
        <end position="429"/>
    </location>
</feature>
<feature type="region of interest" description="Disordered" evidence="33">
    <location>
        <begin position="2329"/>
        <end position="2357"/>
    </location>
</feature>
<evidence type="ECO:0000256" key="14">
    <source>
        <dbReference type="ARBA" id="ARBA00022741"/>
    </source>
</evidence>
<keyword evidence="9" id="KW-1130">Modulation of host ubiquitin pathway by virus</keyword>
<evidence type="ECO:0000256" key="8">
    <source>
        <dbReference type="ARBA" id="ARBA00022632"/>
    </source>
</evidence>
<dbReference type="InterPro" id="IPR038154">
    <property type="entry name" value="AV_PCPbeta_sf"/>
</dbReference>
<dbReference type="Gene3D" id="3.30.40.20">
    <property type="entry name" value="Chymotrypsin-like serine protease, domain 3"/>
    <property type="match status" value="1"/>
</dbReference>
<evidence type="ECO:0000256" key="16">
    <source>
        <dbReference type="ARBA" id="ARBA00022759"/>
    </source>
</evidence>
<dbReference type="GO" id="GO:0006508">
    <property type="term" value="P:proteolysis"/>
    <property type="evidence" value="ECO:0007669"/>
    <property type="project" value="UniProtKB-KW"/>
</dbReference>
<dbReference type="Gene3D" id="3.90.70.60">
    <property type="entry name" value="Porcine arterivirus-type cysteine proteinase alpha domain"/>
    <property type="match status" value="1"/>
</dbReference>
<dbReference type="Gene3D" id="3.30.1330.220">
    <property type="entry name" value="Arterivirus nonstructural protein 7 alpha"/>
    <property type="match status" value="1"/>
</dbReference>
<keyword evidence="19" id="KW-0347">Helicase</keyword>
<evidence type="ECO:0000256" key="22">
    <source>
        <dbReference type="ARBA" id="ARBA00022833"/>
    </source>
</evidence>
<feature type="compositionally biased region" description="Pro residues" evidence="33">
    <location>
        <begin position="2330"/>
        <end position="2344"/>
    </location>
</feature>
<dbReference type="Gene3D" id="2.40.10.10">
    <property type="entry name" value="Trypsin-like serine proteases"/>
    <property type="match status" value="2"/>
</dbReference>
<evidence type="ECO:0000256" key="34">
    <source>
        <dbReference type="SAM" id="Phobius"/>
    </source>
</evidence>
<keyword evidence="28 34" id="KW-0472">Membrane</keyword>
<keyword evidence="23" id="KW-0067">ATP-binding</keyword>
<dbReference type="GO" id="GO:0052170">
    <property type="term" value="P:symbiont-mediated suppression of host innate immune response"/>
    <property type="evidence" value="ECO:0007669"/>
    <property type="project" value="UniProtKB-KW"/>
</dbReference>
<keyword evidence="30" id="KW-1035">Host cytoplasm</keyword>
<comment type="subcellular location">
    <subcellularLocation>
        <location evidence="3">Host cytoplasm</location>
    </subcellularLocation>
    <subcellularLocation>
        <location evidence="5">Host endoplasmic reticulum</location>
    </subcellularLocation>
    <subcellularLocation>
        <location evidence="4">Host membrane</location>
        <topology evidence="4">Multi-pass membrane protein</topology>
    </subcellularLocation>
    <subcellularLocation>
        <location evidence="2">Host nucleus</location>
    </subcellularLocation>
</comment>
<keyword evidence="31" id="KW-0922">Interferon antiviral system evasion</keyword>
<evidence type="ECO:0000256" key="18">
    <source>
        <dbReference type="ARBA" id="ARBA00022801"/>
    </source>
</evidence>
<dbReference type="PROSITE" id="PS51538">
    <property type="entry name" value="AV_CP"/>
    <property type="match status" value="1"/>
</dbReference>
<dbReference type="Pfam" id="PF05579">
    <property type="entry name" value="Peptidase_S32"/>
    <property type="match status" value="1"/>
</dbReference>
<feature type="transmembrane region" description="Helical" evidence="34">
    <location>
        <begin position="2094"/>
        <end position="2112"/>
    </location>
</feature>
<dbReference type="InterPro" id="IPR009003">
    <property type="entry name" value="Peptidase_S1_PA"/>
</dbReference>
<feature type="transmembrane region" description="Helical" evidence="34">
    <location>
        <begin position="1583"/>
        <end position="1605"/>
    </location>
</feature>
<evidence type="ECO:0000256" key="25">
    <source>
        <dbReference type="ARBA" id="ARBA00022870"/>
    </source>
</evidence>
<organism evidence="39 40">
    <name type="scientific">Porcine reproductive and respiratory syndrome virus</name>
    <name type="common">PRRSV</name>
    <dbReference type="NCBI Taxonomy" id="28344"/>
    <lineage>
        <taxon>Viruses</taxon>
        <taxon>Riboviria</taxon>
        <taxon>Orthornavirae</taxon>
        <taxon>Pisuviricota</taxon>
        <taxon>Pisoniviricetes</taxon>
        <taxon>Nidovirales</taxon>
        <taxon>Arnidovirineae</taxon>
        <taxon>Arteriviridae</taxon>
        <taxon>Variarterivirinae</taxon>
        <taxon>Betaarterivirus</taxon>
        <taxon>Ampobartevirus</taxon>
        <taxon>Betaarterivirus americense</taxon>
    </lineage>
</organism>
<dbReference type="GO" id="GO:0019082">
    <property type="term" value="P:viral protein processing"/>
    <property type="evidence" value="ECO:0007669"/>
    <property type="project" value="InterPro"/>
</dbReference>
<dbReference type="InterPro" id="IPR008760">
    <property type="entry name" value="EAV_peptidase_S32"/>
</dbReference>
<evidence type="ECO:0000256" key="26">
    <source>
        <dbReference type="ARBA" id="ARBA00022876"/>
    </source>
</evidence>
<dbReference type="GO" id="GO:0033644">
    <property type="term" value="C:host cell membrane"/>
    <property type="evidence" value="ECO:0007669"/>
    <property type="project" value="UniProtKB-SubCell"/>
</dbReference>
<keyword evidence="12" id="KW-0540">Nuclease</keyword>
<feature type="transmembrane region" description="Helical" evidence="34">
    <location>
        <begin position="1368"/>
        <end position="1389"/>
    </location>
</feature>
<dbReference type="SUPFAM" id="SSF50494">
    <property type="entry name" value="Trypsin-like serine proteases"/>
    <property type="match status" value="1"/>
</dbReference>
<dbReference type="InterPro" id="IPR023338">
    <property type="entry name" value="Arterivirus_NSP4_peptidase"/>
</dbReference>
<keyword evidence="22" id="KW-0862">Zinc</keyword>
<dbReference type="Gene3D" id="4.10.80.390">
    <property type="match status" value="1"/>
</dbReference>
<dbReference type="GO" id="GO:0075523">
    <property type="term" value="P:viral translational frameshifting"/>
    <property type="evidence" value="ECO:0007669"/>
    <property type="project" value="UniProtKB-KW"/>
</dbReference>
<dbReference type="InterPro" id="IPR008743">
    <property type="entry name" value="Arterivirus_Nsp2_C33"/>
</dbReference>
<dbReference type="Gene3D" id="2.30.31.30">
    <property type="entry name" value="Arterivirus nps1beta, nuclease domain"/>
    <property type="match status" value="1"/>
</dbReference>
<dbReference type="InterPro" id="IPR038451">
    <property type="entry name" value="Arteri_nsp7a_sf"/>
</dbReference>
<keyword evidence="6" id="KW-1048">Host nucleus</keyword>
<evidence type="ECO:0000313" key="40">
    <source>
        <dbReference type="Proteomes" id="UP000140864"/>
    </source>
</evidence>
<evidence type="ECO:0000256" key="21">
    <source>
        <dbReference type="ARBA" id="ARBA00022830"/>
    </source>
</evidence>
<name>B2BLF7_PRRSV</name>
<evidence type="ECO:0000256" key="9">
    <source>
        <dbReference type="ARBA" id="ARBA00022662"/>
    </source>
</evidence>
<feature type="region of interest" description="Disordered" evidence="33">
    <location>
        <begin position="1150"/>
        <end position="1174"/>
    </location>
</feature>
<dbReference type="PROSITE" id="PS51493">
    <property type="entry name" value="AV_NSP4_PRO"/>
    <property type="match status" value="1"/>
</dbReference>
<keyword evidence="24" id="KW-1100">Inhibition of host NF-kappa-B by virus</keyword>
<dbReference type="InterPro" id="IPR023183">
    <property type="entry name" value="Chymotrypsin-like_C"/>
</dbReference>
<feature type="domain" description="Peptidase C31" evidence="37">
    <location>
        <begin position="69"/>
        <end position="180"/>
    </location>
</feature>
<dbReference type="InterPro" id="IPR038155">
    <property type="entry name" value="AV_PCPalpha_sf"/>
</dbReference>
<evidence type="ECO:0000256" key="20">
    <source>
        <dbReference type="ARBA" id="ARBA00022807"/>
    </source>
</evidence>
<evidence type="ECO:0000256" key="1">
    <source>
        <dbReference type="ARBA" id="ARBA00000707"/>
    </source>
</evidence>
<feature type="transmembrane region" description="Helical" evidence="34">
    <location>
        <begin position="2021"/>
        <end position="2047"/>
    </location>
</feature>
<evidence type="ECO:0000256" key="15">
    <source>
        <dbReference type="ARBA" id="ARBA00022758"/>
    </source>
</evidence>
<keyword evidence="13" id="KW-0479">Metal-binding</keyword>
<feature type="transmembrane region" description="Helical" evidence="34">
    <location>
        <begin position="1650"/>
        <end position="1672"/>
    </location>
</feature>
<feature type="domain" description="Peptidase S32" evidence="35">
    <location>
        <begin position="1810"/>
        <end position="2013"/>
    </location>
</feature>
<dbReference type="Pfam" id="PF05411">
    <property type="entry name" value="Peptidase_C32"/>
    <property type="match status" value="1"/>
</dbReference>
<evidence type="ECO:0000256" key="17">
    <source>
        <dbReference type="ARBA" id="ARBA00022771"/>
    </source>
</evidence>
<dbReference type="InterPro" id="IPR032785">
    <property type="entry name" value="Pdase_C33_assoc"/>
</dbReference>
<evidence type="ECO:0000256" key="30">
    <source>
        <dbReference type="ARBA" id="ARBA00023200"/>
    </source>
</evidence>
<evidence type="ECO:0000259" key="36">
    <source>
        <dbReference type="PROSITE" id="PS51538"/>
    </source>
</evidence>
<dbReference type="Gene3D" id="3.90.70.70">
    <property type="entry name" value="Arterivirus papain-like cysteine protease beta domain"/>
    <property type="match status" value="1"/>
</dbReference>
<evidence type="ECO:0000256" key="31">
    <source>
        <dbReference type="ARBA" id="ARBA00023258"/>
    </source>
</evidence>
<reference evidence="39 40" key="1">
    <citation type="submission" date="2007-04" db="EMBL/GenBank/DDBJ databases">
        <title>Mechanisms of Failed Protection Against PRRS in Sow Herds.</title>
        <authorList>
            <person name="Murtaugh M.P."/>
            <person name="Abrahante J.E."/>
        </authorList>
    </citation>
    <scope>NUCLEOTIDE SEQUENCE [LARGE SCALE GENOMIC DNA]</scope>
    <source>
        <strain evidence="39">Hawkeye4_Before</strain>
    </source>
</reference>
<evidence type="ECO:0000256" key="13">
    <source>
        <dbReference type="ARBA" id="ARBA00022723"/>
    </source>
</evidence>
<dbReference type="Pfam" id="PF05412">
    <property type="entry name" value="Peptidase_C33"/>
    <property type="match status" value="1"/>
</dbReference>